<dbReference type="PROSITE" id="PS51695">
    <property type="entry name" value="SEDOLISIN"/>
    <property type="match status" value="1"/>
</dbReference>
<dbReference type="Pfam" id="PF09286">
    <property type="entry name" value="Pro-kuma_activ"/>
    <property type="match status" value="1"/>
</dbReference>
<organism evidence="11 12">
    <name type="scientific">Candidatus Sulfuritelmatomonas gaucii</name>
    <dbReference type="NCBI Taxonomy" id="2043161"/>
    <lineage>
        <taxon>Bacteria</taxon>
        <taxon>Pseudomonadati</taxon>
        <taxon>Acidobacteriota</taxon>
        <taxon>Terriglobia</taxon>
        <taxon>Terriglobales</taxon>
        <taxon>Acidobacteriaceae</taxon>
        <taxon>Candidatus Sulfuritelmatomonas</taxon>
    </lineage>
</organism>
<accession>A0A2N9LE97</accession>
<dbReference type="InterPro" id="IPR015366">
    <property type="entry name" value="S53_propep"/>
</dbReference>
<keyword evidence="3" id="KW-0479">Metal-binding</keyword>
<keyword evidence="8" id="KW-0812">Transmembrane</keyword>
<evidence type="ECO:0000313" key="12">
    <source>
        <dbReference type="Proteomes" id="UP000239735"/>
    </source>
</evidence>
<evidence type="ECO:0000256" key="6">
    <source>
        <dbReference type="ARBA" id="ARBA00022837"/>
    </source>
</evidence>
<dbReference type="CDD" id="cd04056">
    <property type="entry name" value="Peptidases_S53"/>
    <property type="match status" value="1"/>
</dbReference>
<dbReference type="InterPro" id="IPR050819">
    <property type="entry name" value="Tripeptidyl-peptidase_I"/>
</dbReference>
<protein>
    <submittedName>
        <fullName evidence="11">Putative Xanthomonalisin</fullName>
        <ecNumber evidence="11">3.4.21.101</ecNumber>
    </submittedName>
</protein>
<dbReference type="Proteomes" id="UP000239735">
    <property type="component" value="Unassembled WGS sequence"/>
</dbReference>
<keyword evidence="4 11" id="KW-0378">Hydrolase</keyword>
<reference evidence="12" key="1">
    <citation type="submission" date="2018-02" db="EMBL/GenBank/DDBJ databases">
        <authorList>
            <person name="Hausmann B."/>
        </authorList>
    </citation>
    <scope>NUCLEOTIDE SEQUENCE [LARGE SCALE GENOMIC DNA]</scope>
    <source>
        <strain evidence="12">Peat soil MAG SbA5</strain>
    </source>
</reference>
<keyword evidence="8" id="KW-0472">Membrane</keyword>
<gene>
    <name evidence="11" type="ORF">SBA5_310015</name>
</gene>
<evidence type="ECO:0000256" key="5">
    <source>
        <dbReference type="ARBA" id="ARBA00022825"/>
    </source>
</evidence>
<feature type="transmembrane region" description="Helical" evidence="8">
    <location>
        <begin position="1112"/>
        <end position="1129"/>
    </location>
</feature>
<evidence type="ECO:0000256" key="3">
    <source>
        <dbReference type="ARBA" id="ARBA00022723"/>
    </source>
</evidence>
<name>A0A2N9LE97_9BACT</name>
<dbReference type="EC" id="3.4.21.101" evidence="11"/>
<keyword evidence="7" id="KW-0865">Zymogen</keyword>
<dbReference type="SUPFAM" id="SSF52743">
    <property type="entry name" value="Subtilisin-like"/>
    <property type="match status" value="1"/>
</dbReference>
<proteinExistence type="predicted"/>
<dbReference type="InterPro" id="IPR023828">
    <property type="entry name" value="Peptidase_S8_Ser-AS"/>
</dbReference>
<evidence type="ECO:0000259" key="9">
    <source>
        <dbReference type="PROSITE" id="PS50853"/>
    </source>
</evidence>
<sequence>MTRHNLVHFKLYIPLAVVVLAGGVARAQVANRIIRPVDAAETQTLAHHLPMWASPANDAGAVPADVPLESLTMVLARSPQQEAAFEQLLSDQQNPASPSYHKWLTPVEIGDRFGLSDSDIAAITGWLQSQGLHVNWVAPSRIFIGFSGTAASVGSAFGTELHYYQVHGEQRISVASDPQIPAALAPAIKSIRGLYTVDERPFHFITPMESSGPDVTINSTTHFLAPGDFATIYDVPASLTGAGTTIGIVAEARTNSADFNNFKSLISSSFGNPTEFVPTAYGGVDPGPPFTGSTSCTSQSQCNLLDAQGEATLDVERSGSVAPGASLLLVTASAASGGIGDDAMYMVETTPVPVQVMSISFGACETAAGAPGVGFWDSLFQQAAGEGISVFVSSGDSGASGCDLAFATPPASPSPNSPNYICSSSYDTCVGGTEFNDASSPSSYWNSVDGVGHSSALGYIPEGAWNEPLTSSSSPQVAASGGGVSAIIVTPTWQTGNGVPGNSGRYTPDVAFSSAGHDGYLGCFAAGSGSCVNGGSGIPFIIFSGTSAAAPGMAGVAALLDQKSGAAEGNLNAGIYSLAVSTPAAFHQVSVASSGVSNCSVSTPSICNNSIPGPSGLSGGQAGYKLGANGGYSEVTGLGSLDVSQFINGYTNTGQSGIVPTVTVNAPPSIMVTESASVKVTVTGSAGPPTGTVTLTSGSFMSAATTLSNAGASSESAFVIIPSNVLAVGTDTLTVTYTSNSATYSGASGSTTMVVTSALPTPTITWATPAPIVYGTPLSGAQLDATASVPGTFVYAPAAGAILTAGVQSLAASFTPNDTTHYSDANATVTLTVNKATPVLTWATPAAVPAGAVLGPTQLNATANVAGTFTYIPASGTLMSSPGNFQLSVTFAPTDSTDYTIASDSVTLSVTAVTSAPTVITGGATTITGTTATLGGQAIPNGADTNVWFLYGTSSSLSGAAQTTAQDIGAGYIGVIFTSGATGLSPNTTYYFQAVAQNSFGTTKGSSIQSFTTAAAPTFTLNGGSVTVAKGATSGNTATVTVASAGFIGTVALNATLTSSPSGAQNPPTFTWSPSNQVSLTGTGNVAATLVITTTPATAAANEPPVNPRGRFYSAGGALACIAFFWIPVRRRAWRRLLGMVALCVALTFGAISCGGNSKTGTSGTGNPGTTSGSYTITVNGTSGSVSAAPLTINLTVQ</sequence>
<dbReference type="PROSITE" id="PS00138">
    <property type="entry name" value="SUBTILASE_SER"/>
    <property type="match status" value="1"/>
</dbReference>
<dbReference type="OrthoDB" id="9002785at2"/>
<feature type="transmembrane region" description="Helical" evidence="8">
    <location>
        <begin position="1136"/>
        <end position="1153"/>
    </location>
</feature>
<feature type="domain" description="Peptidase S53" evidence="10">
    <location>
        <begin position="223"/>
        <end position="653"/>
    </location>
</feature>
<dbReference type="AlphaFoldDB" id="A0A2N9LE97"/>
<keyword evidence="5" id="KW-0720">Serine protease</keyword>
<comment type="cofactor">
    <cofactor evidence="1">
        <name>Ca(2+)</name>
        <dbReference type="ChEBI" id="CHEBI:29108"/>
    </cofactor>
</comment>
<evidence type="ECO:0000256" key="4">
    <source>
        <dbReference type="ARBA" id="ARBA00022801"/>
    </source>
</evidence>
<dbReference type="PANTHER" id="PTHR14218:SF15">
    <property type="entry name" value="TRIPEPTIDYL-PEPTIDASE 1"/>
    <property type="match status" value="1"/>
</dbReference>
<dbReference type="InterPro" id="IPR003961">
    <property type="entry name" value="FN3_dom"/>
</dbReference>
<dbReference type="PANTHER" id="PTHR14218">
    <property type="entry name" value="PROTEASE S8 TRIPEPTIDYL PEPTIDASE I CLN2"/>
    <property type="match status" value="1"/>
</dbReference>
<dbReference type="EMBL" id="OKRB01000088">
    <property type="protein sequence ID" value="SPE21620.1"/>
    <property type="molecule type" value="Genomic_DNA"/>
</dbReference>
<dbReference type="InterPro" id="IPR030400">
    <property type="entry name" value="Sedolisin_dom"/>
</dbReference>
<dbReference type="PROSITE" id="PS50853">
    <property type="entry name" value="FN3"/>
    <property type="match status" value="1"/>
</dbReference>
<keyword evidence="2" id="KW-0645">Protease</keyword>
<dbReference type="SUPFAM" id="SSF54897">
    <property type="entry name" value="Protease propeptides/inhibitors"/>
    <property type="match status" value="1"/>
</dbReference>
<dbReference type="GO" id="GO:0006508">
    <property type="term" value="P:proteolysis"/>
    <property type="evidence" value="ECO:0007669"/>
    <property type="project" value="UniProtKB-KW"/>
</dbReference>
<evidence type="ECO:0000313" key="11">
    <source>
        <dbReference type="EMBL" id="SPE21620.1"/>
    </source>
</evidence>
<feature type="domain" description="Fibronectin type-III" evidence="9">
    <location>
        <begin position="916"/>
        <end position="1016"/>
    </location>
</feature>
<dbReference type="InterPro" id="IPR036852">
    <property type="entry name" value="Peptidase_S8/S53_dom_sf"/>
</dbReference>
<dbReference type="GO" id="GO:0004252">
    <property type="term" value="F:serine-type endopeptidase activity"/>
    <property type="evidence" value="ECO:0007669"/>
    <property type="project" value="InterPro"/>
</dbReference>
<dbReference type="SMART" id="SM00944">
    <property type="entry name" value="Pro-kuma_activ"/>
    <property type="match status" value="1"/>
</dbReference>
<evidence type="ECO:0000256" key="7">
    <source>
        <dbReference type="ARBA" id="ARBA00023145"/>
    </source>
</evidence>
<dbReference type="Gene3D" id="3.40.50.200">
    <property type="entry name" value="Peptidase S8/S53 domain"/>
    <property type="match status" value="1"/>
</dbReference>
<dbReference type="GO" id="GO:0046872">
    <property type="term" value="F:metal ion binding"/>
    <property type="evidence" value="ECO:0007669"/>
    <property type="project" value="UniProtKB-KW"/>
</dbReference>
<evidence type="ECO:0000256" key="1">
    <source>
        <dbReference type="ARBA" id="ARBA00001913"/>
    </source>
</evidence>
<evidence type="ECO:0000259" key="10">
    <source>
        <dbReference type="PROSITE" id="PS51695"/>
    </source>
</evidence>
<evidence type="ECO:0000256" key="2">
    <source>
        <dbReference type="ARBA" id="ARBA00022670"/>
    </source>
</evidence>
<keyword evidence="6" id="KW-0106">Calcium</keyword>
<keyword evidence="8" id="KW-1133">Transmembrane helix</keyword>
<dbReference type="GO" id="GO:0008240">
    <property type="term" value="F:tripeptidyl-peptidase activity"/>
    <property type="evidence" value="ECO:0007669"/>
    <property type="project" value="TreeGrafter"/>
</dbReference>
<evidence type="ECO:0000256" key="8">
    <source>
        <dbReference type="SAM" id="Phobius"/>
    </source>
</evidence>
<dbReference type="CDD" id="cd11377">
    <property type="entry name" value="Pro-peptidase_S53"/>
    <property type="match status" value="1"/>
</dbReference>